<evidence type="ECO:0000259" key="7">
    <source>
        <dbReference type="PROSITE" id="PS50982"/>
    </source>
</evidence>
<feature type="domain" description="MBD" evidence="7">
    <location>
        <begin position="114"/>
        <end position="184"/>
    </location>
</feature>
<keyword evidence="4" id="KW-0804">Transcription</keyword>
<keyword evidence="9" id="KW-1185">Reference proteome</keyword>
<comment type="subcellular location">
    <subcellularLocation>
        <location evidence="1">Nucleus</location>
    </subcellularLocation>
</comment>
<evidence type="ECO:0000256" key="3">
    <source>
        <dbReference type="ARBA" id="ARBA00023125"/>
    </source>
</evidence>
<evidence type="ECO:0000256" key="4">
    <source>
        <dbReference type="ARBA" id="ARBA00023163"/>
    </source>
</evidence>
<feature type="region of interest" description="Disordered" evidence="6">
    <location>
        <begin position="509"/>
        <end position="535"/>
    </location>
</feature>
<dbReference type="Proteomes" id="UP001327560">
    <property type="component" value="Chromosome 4"/>
</dbReference>
<dbReference type="PROSITE" id="PS50982">
    <property type="entry name" value="MBD"/>
    <property type="match status" value="2"/>
</dbReference>
<evidence type="ECO:0000256" key="1">
    <source>
        <dbReference type="ARBA" id="ARBA00004123"/>
    </source>
</evidence>
<gene>
    <name evidence="8" type="ORF">Cni_G14579</name>
</gene>
<evidence type="ECO:0000313" key="9">
    <source>
        <dbReference type="Proteomes" id="UP001327560"/>
    </source>
</evidence>
<dbReference type="PANTHER" id="PTHR34067:SF20">
    <property type="entry name" value="OS08G0206700 PROTEIN"/>
    <property type="match status" value="1"/>
</dbReference>
<protein>
    <recommendedName>
        <fullName evidence="7">MBD domain-containing protein</fullName>
    </recommendedName>
</protein>
<keyword evidence="2" id="KW-0805">Transcription regulation</keyword>
<keyword evidence="3" id="KW-0238">DNA-binding</keyword>
<feature type="region of interest" description="Disordered" evidence="6">
    <location>
        <begin position="97"/>
        <end position="128"/>
    </location>
</feature>
<dbReference type="PANTHER" id="PTHR34067">
    <property type="entry name" value="OS04G0193200 PROTEIN"/>
    <property type="match status" value="1"/>
</dbReference>
<keyword evidence="5" id="KW-0539">Nucleus</keyword>
<dbReference type="SUPFAM" id="SSF54171">
    <property type="entry name" value="DNA-binding domain"/>
    <property type="match status" value="2"/>
</dbReference>
<dbReference type="InterPro" id="IPR001739">
    <property type="entry name" value="Methyl_CpG_DNA-bd"/>
</dbReference>
<feature type="compositionally biased region" description="Polar residues" evidence="6">
    <location>
        <begin position="97"/>
        <end position="117"/>
    </location>
</feature>
<feature type="compositionally biased region" description="Basic residues" evidence="6">
    <location>
        <begin position="518"/>
        <end position="532"/>
    </location>
</feature>
<dbReference type="EMBL" id="CP136893">
    <property type="protein sequence ID" value="WOL05848.1"/>
    <property type="molecule type" value="Genomic_DNA"/>
</dbReference>
<dbReference type="AlphaFoldDB" id="A0AAQ3QE43"/>
<dbReference type="InterPro" id="IPR016177">
    <property type="entry name" value="DNA-bd_dom_sf"/>
</dbReference>
<evidence type="ECO:0000256" key="2">
    <source>
        <dbReference type="ARBA" id="ARBA00023015"/>
    </source>
</evidence>
<feature type="region of interest" description="Disordered" evidence="6">
    <location>
        <begin position="378"/>
        <end position="400"/>
    </location>
</feature>
<accession>A0AAQ3QE43</accession>
<evidence type="ECO:0000256" key="5">
    <source>
        <dbReference type="ARBA" id="ARBA00023242"/>
    </source>
</evidence>
<proteinExistence type="predicted"/>
<feature type="region of interest" description="Disordered" evidence="6">
    <location>
        <begin position="466"/>
        <end position="486"/>
    </location>
</feature>
<feature type="region of interest" description="Disordered" evidence="6">
    <location>
        <begin position="1"/>
        <end position="29"/>
    </location>
</feature>
<name>A0AAQ3QE43_9LILI</name>
<dbReference type="GO" id="GO:0005634">
    <property type="term" value="C:nucleus"/>
    <property type="evidence" value="ECO:0007669"/>
    <property type="project" value="UniProtKB-SubCell"/>
</dbReference>
<dbReference type="Gene3D" id="3.30.890.10">
    <property type="entry name" value="Methyl-cpg-binding Protein 2, Chain A"/>
    <property type="match status" value="2"/>
</dbReference>
<dbReference type="GO" id="GO:0003677">
    <property type="term" value="F:DNA binding"/>
    <property type="evidence" value="ECO:0007669"/>
    <property type="project" value="UniProtKB-KW"/>
</dbReference>
<feature type="domain" description="MBD" evidence="7">
    <location>
        <begin position="31"/>
        <end position="106"/>
    </location>
</feature>
<dbReference type="InterPro" id="IPR038945">
    <property type="entry name" value="MBD13-like"/>
</dbReference>
<sequence length="707" mass="79876">MEEEERTEVRSPEGGACDAGATENEEKHSLFKVAEDQPDWLPSGWVLEIKPQSGASHGERKRYSNPSTGSRFYSRKQLFRHLNAGKIFNPRIKQTRSVTSINQEKSVSNSSPNNALSESHPKTLPNGWTKEISFRTQGTRKYTLYIDPNRRYAFYSMKDAHRYIASGDIRKCIIRPHKINGSETHTAERELYVPTSTKRLDWQRDTTKRCLFSDKRLDLDVKMPLEVNETPQRSSLSSPGAEIADLHCITSHVKHSDKDNSKETKLAHNLNPTCYVNALSSQTLGLGEERMSKSTAEKPLDFVSNKVPYAITERFETSLICFQIRPIVLDDEFHSKVPDEMREANKRSAEHANLVPLQQQAENLPAPEVNLLHEATLEQKNEEQPQPIKRKRGRPLGSTKAMAVKTLPTSEVSSLDETILELKDEEQAERIKRRRGCLSGSTRAKAIKALQAPEVNLLDETILEQKNEEQSQPIKRKRGRPLGSTRAKIIKDLPSPDFSLLDKIILDQKNEEQSQPIKPKRGCKPGSRRAKTNKTPLRASKRLAAIRASQMANSDVHEMSHGTKLDQFHHLQENSAPVLDQGVQSSLVGRSFSQQNEMSSVELVQLDELESNKHFGRESTSQKQVQLGITCNDKPLSPCISPFGDSWTDPCLEFAFKMLTSDIPVLEDSGNVKEYVQQLDSINYSIPIRPASFCTLTSSSQNEYHKF</sequence>
<evidence type="ECO:0000256" key="6">
    <source>
        <dbReference type="SAM" id="MobiDB-lite"/>
    </source>
</evidence>
<reference evidence="8 9" key="1">
    <citation type="submission" date="2023-10" db="EMBL/GenBank/DDBJ databases">
        <title>Chromosome-scale genome assembly provides insights into flower coloration mechanisms of Canna indica.</title>
        <authorList>
            <person name="Li C."/>
        </authorList>
    </citation>
    <scope>NUCLEOTIDE SEQUENCE [LARGE SCALE GENOMIC DNA]</scope>
    <source>
        <tissue evidence="8">Flower</tissue>
    </source>
</reference>
<organism evidence="8 9">
    <name type="scientific">Canna indica</name>
    <name type="common">Indian-shot</name>
    <dbReference type="NCBI Taxonomy" id="4628"/>
    <lineage>
        <taxon>Eukaryota</taxon>
        <taxon>Viridiplantae</taxon>
        <taxon>Streptophyta</taxon>
        <taxon>Embryophyta</taxon>
        <taxon>Tracheophyta</taxon>
        <taxon>Spermatophyta</taxon>
        <taxon>Magnoliopsida</taxon>
        <taxon>Liliopsida</taxon>
        <taxon>Zingiberales</taxon>
        <taxon>Cannaceae</taxon>
        <taxon>Canna</taxon>
    </lineage>
</organism>
<evidence type="ECO:0000313" key="8">
    <source>
        <dbReference type="EMBL" id="WOL05848.1"/>
    </source>
</evidence>